<proteinExistence type="predicted"/>
<gene>
    <name evidence="2" type="ORF">ACFQ4E_17510</name>
</gene>
<keyword evidence="3" id="KW-1185">Reference proteome</keyword>
<evidence type="ECO:0000256" key="1">
    <source>
        <dbReference type="SAM" id="MobiDB-lite"/>
    </source>
</evidence>
<protein>
    <recommendedName>
        <fullName evidence="4">D-galactarate dehydratase</fullName>
    </recommendedName>
</protein>
<sequence>MIRNTALALAVLPLVSACTEMSQVEPVTGPEATEAEMVETAAAPVPVLAPPPPSARTEEEFDTTTVEERAAASAAPADPAGEVLLGTTVASLGDPARSGFWIETPLTDDAGPGRVVYPATGLSSQVEIIPIPGEATAGSRLSLSAMRLIEAPLTDLPTVELYEGTPPNS</sequence>
<feature type="region of interest" description="Disordered" evidence="1">
    <location>
        <begin position="45"/>
        <end position="79"/>
    </location>
</feature>
<evidence type="ECO:0000313" key="3">
    <source>
        <dbReference type="Proteomes" id="UP001597135"/>
    </source>
</evidence>
<dbReference type="Proteomes" id="UP001597135">
    <property type="component" value="Unassembled WGS sequence"/>
</dbReference>
<dbReference type="EMBL" id="JBHTMU010000042">
    <property type="protein sequence ID" value="MFD1344232.1"/>
    <property type="molecule type" value="Genomic_DNA"/>
</dbReference>
<dbReference type="RefSeq" id="WP_386805819.1">
    <property type="nucleotide sequence ID" value="NZ_JBHTMU010000042.1"/>
</dbReference>
<accession>A0ABW3ZM57</accession>
<evidence type="ECO:0008006" key="4">
    <source>
        <dbReference type="Google" id="ProtNLM"/>
    </source>
</evidence>
<dbReference type="PROSITE" id="PS51257">
    <property type="entry name" value="PROKAR_LIPOPROTEIN"/>
    <property type="match status" value="1"/>
</dbReference>
<organism evidence="2 3">
    <name type="scientific">Litorisediminicola beolgyonensis</name>
    <dbReference type="NCBI Taxonomy" id="1173614"/>
    <lineage>
        <taxon>Bacteria</taxon>
        <taxon>Pseudomonadati</taxon>
        <taxon>Pseudomonadota</taxon>
        <taxon>Alphaproteobacteria</taxon>
        <taxon>Rhodobacterales</taxon>
        <taxon>Paracoccaceae</taxon>
        <taxon>Litorisediminicola</taxon>
    </lineage>
</organism>
<comment type="caution">
    <text evidence="2">The sequence shown here is derived from an EMBL/GenBank/DDBJ whole genome shotgun (WGS) entry which is preliminary data.</text>
</comment>
<reference evidence="3" key="1">
    <citation type="journal article" date="2019" name="Int. J. Syst. Evol. Microbiol.">
        <title>The Global Catalogue of Microorganisms (GCM) 10K type strain sequencing project: providing services to taxonomists for standard genome sequencing and annotation.</title>
        <authorList>
            <consortium name="The Broad Institute Genomics Platform"/>
            <consortium name="The Broad Institute Genome Sequencing Center for Infectious Disease"/>
            <person name="Wu L."/>
            <person name="Ma J."/>
        </authorList>
    </citation>
    <scope>NUCLEOTIDE SEQUENCE [LARGE SCALE GENOMIC DNA]</scope>
    <source>
        <strain evidence="3">CCUG 62953</strain>
    </source>
</reference>
<evidence type="ECO:0000313" key="2">
    <source>
        <dbReference type="EMBL" id="MFD1344232.1"/>
    </source>
</evidence>
<name>A0ABW3ZM57_9RHOB</name>